<dbReference type="Gene3D" id="3.40.50.720">
    <property type="entry name" value="NAD(P)-binding Rossmann-like Domain"/>
    <property type="match status" value="1"/>
</dbReference>
<dbReference type="InterPro" id="IPR023753">
    <property type="entry name" value="FAD/NAD-binding_dom"/>
</dbReference>
<dbReference type="GO" id="GO:0016491">
    <property type="term" value="F:oxidoreductase activity"/>
    <property type="evidence" value="ECO:0007669"/>
    <property type="project" value="UniProtKB-KW"/>
</dbReference>
<dbReference type="RefSeq" id="WP_162889264.1">
    <property type="nucleotide sequence ID" value="NZ_CP021330.1"/>
</dbReference>
<protein>
    <submittedName>
        <fullName evidence="3">CoB--CoM heterodisulfide reductase</fullName>
    </submittedName>
</protein>
<sequence length="608" mass="67352">MAKRIQKIGKQKFAHLIDFDRPIEFTLNQRKFSAFFGDTLYSALVANNITEVSGPYGESLSLNKSMPIFARYQASSSKQAKILIADLVLHDGDALEIDVAPLGFWARILRFFRGKKHPPLAINWNQNEHFDLQHANSLTQKTVVVGGGISGMKAAIEAAQANHDVLLLEKDQMLGGICAYYGKAADETDPDELLSTLVNQVETQSRIRVFTGSKALDIRDKSLLVQHSLFHDSGQRTELSWVNFDHLIIATGGDHHGFTLDNHLPHRVLDSKEAFHDLWAYGLVRFEQNLIYTLENGAYRLAMHLKEAGLDVVKAFDGRNSPNSRHIEFAKAVGVKLGFAVRLQSAAPLSDKVQSHFNPTHYDAQHQQFQIEAQALMIGYPPQPDNNLWVKAGGSCAIDSRSDRILPDAGPAHIAIVGTAAGYSSQYDCLTSVTEALSQLGLRGLSHGAAQVHNSQVYESPAAYRQALPQIASRRNSMFYDYPEATNYFLRALPLTDQTLRQYFANGYYEDVQTLPELSSQIPAHFKDMIANGQQAEIRPKNEERLRAGQMLFVAGQEKTIGVIGVITQIDGDNILAYCNGDIATEGLNISVERRNGQMSPAHINAIV</sequence>
<proteinExistence type="predicted"/>
<dbReference type="PANTHER" id="PTHR42949">
    <property type="entry name" value="ANAEROBIC GLYCEROL-3-PHOSPHATE DEHYDROGENASE SUBUNIT B"/>
    <property type="match status" value="1"/>
</dbReference>
<evidence type="ECO:0000313" key="4">
    <source>
        <dbReference type="Proteomes" id="UP000258927"/>
    </source>
</evidence>
<reference evidence="3 4" key="1">
    <citation type="submission" date="2017-05" db="EMBL/GenBank/DDBJ databases">
        <title>Genome Analysis of Maritalea myrionectae HL2708#5.</title>
        <authorList>
            <consortium name="Cotde Inc.-PKNU"/>
            <person name="Jang D."/>
            <person name="Oh H.-M."/>
        </authorList>
    </citation>
    <scope>NUCLEOTIDE SEQUENCE [LARGE SCALE GENOMIC DNA]</scope>
    <source>
        <strain evidence="3 4">HL2708#5</strain>
    </source>
</reference>
<dbReference type="EMBL" id="CP021330">
    <property type="protein sequence ID" value="AVX05120.1"/>
    <property type="molecule type" value="Genomic_DNA"/>
</dbReference>
<evidence type="ECO:0000313" key="3">
    <source>
        <dbReference type="EMBL" id="AVX05120.1"/>
    </source>
</evidence>
<organism evidence="3 4">
    <name type="scientific">Maritalea myrionectae</name>
    <dbReference type="NCBI Taxonomy" id="454601"/>
    <lineage>
        <taxon>Bacteria</taxon>
        <taxon>Pseudomonadati</taxon>
        <taxon>Pseudomonadota</taxon>
        <taxon>Alphaproteobacteria</taxon>
        <taxon>Hyphomicrobiales</taxon>
        <taxon>Devosiaceae</taxon>
        <taxon>Maritalea</taxon>
    </lineage>
</organism>
<feature type="domain" description="FAD/NAD(P)-binding" evidence="2">
    <location>
        <begin position="141"/>
        <end position="277"/>
    </location>
</feature>
<dbReference type="PANTHER" id="PTHR42949:SF3">
    <property type="entry name" value="ANAEROBIC GLYCEROL-3-PHOSPHATE DEHYDROGENASE SUBUNIT B"/>
    <property type="match status" value="1"/>
</dbReference>
<dbReference type="Pfam" id="PF07992">
    <property type="entry name" value="Pyr_redox_2"/>
    <property type="match status" value="1"/>
</dbReference>
<accession>A0A2R4MGJ0</accession>
<name>A0A2R4MGJ0_9HYPH</name>
<dbReference type="STRING" id="1122213.GCA_000423365_00244"/>
<evidence type="ECO:0000259" key="2">
    <source>
        <dbReference type="Pfam" id="PF07992"/>
    </source>
</evidence>
<evidence type="ECO:0000256" key="1">
    <source>
        <dbReference type="ARBA" id="ARBA00023002"/>
    </source>
</evidence>
<gene>
    <name evidence="3" type="ORF">MXMO3_02608</name>
</gene>
<dbReference type="KEGG" id="mmyr:MXMO3_02608"/>
<dbReference type="AlphaFoldDB" id="A0A2R4MGJ0"/>
<keyword evidence="1" id="KW-0560">Oxidoreductase</keyword>
<dbReference type="Proteomes" id="UP000258927">
    <property type="component" value="Chromosome"/>
</dbReference>
<keyword evidence="4" id="KW-1185">Reference proteome</keyword>
<dbReference type="InterPro" id="IPR051691">
    <property type="entry name" value="Metab_Enz_Cyan_OpOx_G3PDH"/>
</dbReference>
<dbReference type="SUPFAM" id="SSF51971">
    <property type="entry name" value="Nucleotide-binding domain"/>
    <property type="match status" value="1"/>
</dbReference>
<dbReference type="PRINTS" id="PR00368">
    <property type="entry name" value="FADPNR"/>
</dbReference>